<evidence type="ECO:0000256" key="2">
    <source>
        <dbReference type="ARBA" id="ARBA00023012"/>
    </source>
</evidence>
<dbReference type="PROSITE" id="PS51755">
    <property type="entry name" value="OMPR_PHOB"/>
    <property type="match status" value="1"/>
</dbReference>
<keyword evidence="3" id="KW-0805">Transcription regulation</keyword>
<feature type="DNA-binding region" description="OmpR/PhoB-type" evidence="7">
    <location>
        <begin position="124"/>
        <end position="220"/>
    </location>
</feature>
<evidence type="ECO:0000256" key="3">
    <source>
        <dbReference type="ARBA" id="ARBA00023015"/>
    </source>
</evidence>
<organism evidence="10 11">
    <name type="scientific">Hoeflea prorocentri</name>
    <dbReference type="NCBI Taxonomy" id="1922333"/>
    <lineage>
        <taxon>Bacteria</taxon>
        <taxon>Pseudomonadati</taxon>
        <taxon>Pseudomonadota</taxon>
        <taxon>Alphaproteobacteria</taxon>
        <taxon>Hyphomicrobiales</taxon>
        <taxon>Rhizobiaceae</taxon>
        <taxon>Hoeflea</taxon>
    </lineage>
</organism>
<accession>A0A9X3UKL4</accession>
<dbReference type="SUPFAM" id="SSF52172">
    <property type="entry name" value="CheY-like"/>
    <property type="match status" value="1"/>
</dbReference>
<dbReference type="InterPro" id="IPR036388">
    <property type="entry name" value="WH-like_DNA-bd_sf"/>
</dbReference>
<reference evidence="10" key="1">
    <citation type="submission" date="2022-11" db="EMBL/GenBank/DDBJ databases">
        <title>Draft genome sequence of Hoeflea poritis E7-10 and Hoeflea prorocentri PM5-8, separated from scleractinian coral Porites lutea and marine dinoflagellate.</title>
        <authorList>
            <person name="Zhang G."/>
            <person name="Wei Q."/>
            <person name="Cai L."/>
        </authorList>
    </citation>
    <scope>NUCLEOTIDE SEQUENCE</scope>
    <source>
        <strain evidence="10">PM5-8</strain>
    </source>
</reference>
<dbReference type="EMBL" id="JAPJZI010000001">
    <property type="protein sequence ID" value="MDA5400355.1"/>
    <property type="molecule type" value="Genomic_DNA"/>
</dbReference>
<dbReference type="GO" id="GO:0032993">
    <property type="term" value="C:protein-DNA complex"/>
    <property type="evidence" value="ECO:0007669"/>
    <property type="project" value="TreeGrafter"/>
</dbReference>
<evidence type="ECO:0000313" key="10">
    <source>
        <dbReference type="EMBL" id="MDA5400355.1"/>
    </source>
</evidence>
<feature type="domain" description="Response regulatory" evidence="8">
    <location>
        <begin position="2"/>
        <end position="116"/>
    </location>
</feature>
<dbReference type="GO" id="GO:0000156">
    <property type="term" value="F:phosphorelay response regulator activity"/>
    <property type="evidence" value="ECO:0007669"/>
    <property type="project" value="TreeGrafter"/>
</dbReference>
<dbReference type="CDD" id="cd00383">
    <property type="entry name" value="trans_reg_C"/>
    <property type="match status" value="1"/>
</dbReference>
<dbReference type="PROSITE" id="PS50110">
    <property type="entry name" value="RESPONSE_REGULATORY"/>
    <property type="match status" value="1"/>
</dbReference>
<feature type="domain" description="OmpR/PhoB-type" evidence="9">
    <location>
        <begin position="124"/>
        <end position="220"/>
    </location>
</feature>
<dbReference type="FunFam" id="3.40.50.2300:FF:000002">
    <property type="entry name" value="DNA-binding response regulator PhoP"/>
    <property type="match status" value="1"/>
</dbReference>
<sequence>MRILIVEDNRKLAEGLKTLLSGSGYAVDWVADGDSALSAARALGYDLIVLDLSLPEMDGLQVLREMRGDRIAVPVLILTARDGLEDRIKGLDLGADDYLTKPFEWGELDARIRALIRRSAAVRTSLIEAGALTFDLKSGHVTADGAVLEIPARETGVLRALLLANGRTLSKGQLIESLSSFDEDISENAVEQYVSRLRKRLTRYGVSIKSARGLGYYLQTPDAKEAP</sequence>
<evidence type="ECO:0000256" key="5">
    <source>
        <dbReference type="ARBA" id="ARBA00023163"/>
    </source>
</evidence>
<evidence type="ECO:0000256" key="7">
    <source>
        <dbReference type="PROSITE-ProRule" id="PRU01091"/>
    </source>
</evidence>
<dbReference type="GO" id="GO:0000976">
    <property type="term" value="F:transcription cis-regulatory region binding"/>
    <property type="evidence" value="ECO:0007669"/>
    <property type="project" value="TreeGrafter"/>
</dbReference>
<keyword evidence="5" id="KW-0804">Transcription</keyword>
<dbReference type="GO" id="GO:0006355">
    <property type="term" value="P:regulation of DNA-templated transcription"/>
    <property type="evidence" value="ECO:0007669"/>
    <property type="project" value="InterPro"/>
</dbReference>
<dbReference type="InterPro" id="IPR039420">
    <property type="entry name" value="WalR-like"/>
</dbReference>
<keyword evidence="1 6" id="KW-0597">Phosphoprotein</keyword>
<dbReference type="PANTHER" id="PTHR48111">
    <property type="entry name" value="REGULATOR OF RPOS"/>
    <property type="match status" value="1"/>
</dbReference>
<dbReference type="PANTHER" id="PTHR48111:SF67">
    <property type="entry name" value="TRANSCRIPTIONAL REGULATORY PROTEIN TCTD"/>
    <property type="match status" value="1"/>
</dbReference>
<dbReference type="InterPro" id="IPR001789">
    <property type="entry name" value="Sig_transdc_resp-reg_receiver"/>
</dbReference>
<comment type="caution">
    <text evidence="10">The sequence shown here is derived from an EMBL/GenBank/DDBJ whole genome shotgun (WGS) entry which is preliminary data.</text>
</comment>
<evidence type="ECO:0000259" key="9">
    <source>
        <dbReference type="PROSITE" id="PS51755"/>
    </source>
</evidence>
<name>A0A9X3UKL4_9HYPH</name>
<proteinExistence type="predicted"/>
<dbReference type="InterPro" id="IPR001867">
    <property type="entry name" value="OmpR/PhoB-type_DNA-bd"/>
</dbReference>
<gene>
    <name evidence="10" type="ORF">OQ273_17390</name>
</gene>
<evidence type="ECO:0000256" key="6">
    <source>
        <dbReference type="PROSITE-ProRule" id="PRU00169"/>
    </source>
</evidence>
<dbReference type="Gene3D" id="1.10.10.10">
    <property type="entry name" value="Winged helix-like DNA-binding domain superfamily/Winged helix DNA-binding domain"/>
    <property type="match status" value="1"/>
</dbReference>
<protein>
    <submittedName>
        <fullName evidence="10">Response regulator transcription factor</fullName>
    </submittedName>
</protein>
<evidence type="ECO:0000256" key="4">
    <source>
        <dbReference type="ARBA" id="ARBA00023125"/>
    </source>
</evidence>
<dbReference type="AlphaFoldDB" id="A0A9X3UKL4"/>
<dbReference type="Gene3D" id="6.10.250.690">
    <property type="match status" value="1"/>
</dbReference>
<dbReference type="Pfam" id="PF00072">
    <property type="entry name" value="Response_reg"/>
    <property type="match status" value="1"/>
</dbReference>
<dbReference type="SMART" id="SM00862">
    <property type="entry name" value="Trans_reg_C"/>
    <property type="match status" value="1"/>
</dbReference>
<evidence type="ECO:0000313" key="11">
    <source>
        <dbReference type="Proteomes" id="UP001151234"/>
    </source>
</evidence>
<dbReference type="CDD" id="cd17624">
    <property type="entry name" value="REC_OmpR_PmrA-like"/>
    <property type="match status" value="1"/>
</dbReference>
<dbReference type="SMART" id="SM00448">
    <property type="entry name" value="REC"/>
    <property type="match status" value="1"/>
</dbReference>
<keyword evidence="11" id="KW-1185">Reference proteome</keyword>
<keyword evidence="2" id="KW-0902">Two-component regulatory system</keyword>
<dbReference type="GO" id="GO:0005829">
    <property type="term" value="C:cytosol"/>
    <property type="evidence" value="ECO:0007669"/>
    <property type="project" value="TreeGrafter"/>
</dbReference>
<dbReference type="Gene3D" id="3.40.50.2300">
    <property type="match status" value="1"/>
</dbReference>
<dbReference type="Pfam" id="PF00486">
    <property type="entry name" value="Trans_reg_C"/>
    <property type="match status" value="1"/>
</dbReference>
<dbReference type="RefSeq" id="WP_267991840.1">
    <property type="nucleotide sequence ID" value="NZ_JAPJZI010000001.1"/>
</dbReference>
<dbReference type="Proteomes" id="UP001151234">
    <property type="component" value="Unassembled WGS sequence"/>
</dbReference>
<dbReference type="SUPFAM" id="SSF46894">
    <property type="entry name" value="C-terminal effector domain of the bipartite response regulators"/>
    <property type="match status" value="1"/>
</dbReference>
<dbReference type="InterPro" id="IPR016032">
    <property type="entry name" value="Sig_transdc_resp-reg_C-effctor"/>
</dbReference>
<dbReference type="InterPro" id="IPR011006">
    <property type="entry name" value="CheY-like_superfamily"/>
</dbReference>
<evidence type="ECO:0000256" key="1">
    <source>
        <dbReference type="ARBA" id="ARBA00022553"/>
    </source>
</evidence>
<evidence type="ECO:0000259" key="8">
    <source>
        <dbReference type="PROSITE" id="PS50110"/>
    </source>
</evidence>
<keyword evidence="4 7" id="KW-0238">DNA-binding</keyword>
<feature type="modified residue" description="4-aspartylphosphate" evidence="6">
    <location>
        <position position="51"/>
    </location>
</feature>